<gene>
    <name evidence="1" type="ORF">S12H4_62515</name>
</gene>
<feature type="non-terminal residue" evidence="1">
    <location>
        <position position="1"/>
    </location>
</feature>
<dbReference type="EMBL" id="BARW01041978">
    <property type="protein sequence ID" value="GAJ19374.1"/>
    <property type="molecule type" value="Genomic_DNA"/>
</dbReference>
<dbReference type="AlphaFoldDB" id="X1UPF1"/>
<reference evidence="1" key="1">
    <citation type="journal article" date="2014" name="Front. Microbiol.">
        <title>High frequency of phylogenetically diverse reductive dehalogenase-homologous genes in deep subseafloor sedimentary metagenomes.</title>
        <authorList>
            <person name="Kawai M."/>
            <person name="Futagami T."/>
            <person name="Toyoda A."/>
            <person name="Takaki Y."/>
            <person name="Nishi S."/>
            <person name="Hori S."/>
            <person name="Arai W."/>
            <person name="Tsubouchi T."/>
            <person name="Morono Y."/>
            <person name="Uchiyama I."/>
            <person name="Ito T."/>
            <person name="Fujiyama A."/>
            <person name="Inagaki F."/>
            <person name="Takami H."/>
        </authorList>
    </citation>
    <scope>NUCLEOTIDE SEQUENCE</scope>
    <source>
        <strain evidence="1">Expedition CK06-06</strain>
    </source>
</reference>
<accession>X1UPF1</accession>
<dbReference type="GO" id="GO:0003677">
    <property type="term" value="F:DNA binding"/>
    <property type="evidence" value="ECO:0007669"/>
    <property type="project" value="InterPro"/>
</dbReference>
<evidence type="ECO:0008006" key="2">
    <source>
        <dbReference type="Google" id="ProtNLM"/>
    </source>
</evidence>
<organism evidence="1">
    <name type="scientific">marine sediment metagenome</name>
    <dbReference type="NCBI Taxonomy" id="412755"/>
    <lineage>
        <taxon>unclassified sequences</taxon>
        <taxon>metagenomes</taxon>
        <taxon>ecological metagenomes</taxon>
    </lineage>
</organism>
<sequence>GIKRRIYPYMFRHTRLTELADNDLGEYKMKVLAGWTPDSNMATRYIHLSGRSSMAPILIMEGIEVPDEAQPRASPIQLR</sequence>
<dbReference type="SUPFAM" id="SSF56349">
    <property type="entry name" value="DNA breaking-rejoining enzymes"/>
    <property type="match status" value="1"/>
</dbReference>
<evidence type="ECO:0000313" key="1">
    <source>
        <dbReference type="EMBL" id="GAJ19374.1"/>
    </source>
</evidence>
<comment type="caution">
    <text evidence="1">The sequence shown here is derived from an EMBL/GenBank/DDBJ whole genome shotgun (WGS) entry which is preliminary data.</text>
</comment>
<name>X1UPF1_9ZZZZ</name>
<feature type="non-terminal residue" evidence="1">
    <location>
        <position position="79"/>
    </location>
</feature>
<proteinExistence type="predicted"/>
<protein>
    <recommendedName>
        <fullName evidence="2">Tyr recombinase domain-containing protein</fullName>
    </recommendedName>
</protein>
<dbReference type="InterPro" id="IPR011010">
    <property type="entry name" value="DNA_brk_join_enz"/>
</dbReference>